<feature type="signal peptide" evidence="2">
    <location>
        <begin position="1"/>
        <end position="20"/>
    </location>
</feature>
<dbReference type="InterPro" id="IPR050300">
    <property type="entry name" value="GDXG_lipolytic_enzyme"/>
</dbReference>
<proteinExistence type="predicted"/>
<dbReference type="Gene3D" id="3.40.50.1820">
    <property type="entry name" value="alpha/beta hydrolase"/>
    <property type="match status" value="1"/>
</dbReference>
<name>A0A7W2M4D6_9FLAO</name>
<sequence length="295" mass="32747">MKKIIYYLVLCSFSFGFSQANVTTYTYAIKGLDTLKMDVYTPKKMKTNDSVPVLLWMHGGGFVGGSRNNSSEVKLAELAAEKGYLGISISYRLTRKGQPTGFGCDCPRADKLLTFKYAAIDFLDAAKFIYENKDLLGADTTKIIAGGSSAGAEGMLNAVYMREYFIDNLKNYEHINFAGVFSLAGAMVNADYVSADNALPSVFFHGTADNLVPFASAAHHLCKSEKKGYIILDGSSTIVDRLVELEMPYYFYKVIGGKHELSSIPFDQLDEVFAFFDQTVFRKEIIQTVRIIKKI</sequence>
<dbReference type="PANTHER" id="PTHR48081:SF6">
    <property type="entry name" value="PEPTIDASE S9 PROLYL OLIGOPEPTIDASE CATALYTIC DOMAIN-CONTAINING PROTEIN"/>
    <property type="match status" value="1"/>
</dbReference>
<keyword evidence="2" id="KW-0732">Signal</keyword>
<feature type="chain" id="PRO_5031483703" evidence="2">
    <location>
        <begin position="21"/>
        <end position="295"/>
    </location>
</feature>
<dbReference type="PANTHER" id="PTHR48081">
    <property type="entry name" value="AB HYDROLASE SUPERFAMILY PROTEIN C4A8.06C"/>
    <property type="match status" value="1"/>
</dbReference>
<keyword evidence="5" id="KW-1185">Reference proteome</keyword>
<dbReference type="InterPro" id="IPR029058">
    <property type="entry name" value="AB_hydrolase_fold"/>
</dbReference>
<dbReference type="SUPFAM" id="SSF53474">
    <property type="entry name" value="alpha/beta-Hydrolases"/>
    <property type="match status" value="1"/>
</dbReference>
<evidence type="ECO:0000313" key="4">
    <source>
        <dbReference type="EMBL" id="MBA6152497.1"/>
    </source>
</evidence>
<evidence type="ECO:0000259" key="3">
    <source>
        <dbReference type="Pfam" id="PF00135"/>
    </source>
</evidence>
<dbReference type="InterPro" id="IPR002018">
    <property type="entry name" value="CarbesteraseB"/>
</dbReference>
<dbReference type="Proteomes" id="UP000541857">
    <property type="component" value="Unassembled WGS sequence"/>
</dbReference>
<dbReference type="GO" id="GO:0016787">
    <property type="term" value="F:hydrolase activity"/>
    <property type="evidence" value="ECO:0007669"/>
    <property type="project" value="UniProtKB-KW"/>
</dbReference>
<reference evidence="4 5" key="1">
    <citation type="submission" date="2020-07" db="EMBL/GenBank/DDBJ databases">
        <title>Bacterium isolated from marine sediment.</title>
        <authorList>
            <person name="Shang D."/>
        </authorList>
    </citation>
    <scope>NUCLEOTIDE SEQUENCE [LARGE SCALE GENOMIC DNA]</scope>
    <source>
        <strain evidence="4 5">F6074</strain>
    </source>
</reference>
<organism evidence="4 5">
    <name type="scientific">Gelidibacter maritimus</name>
    <dbReference type="NCBI Taxonomy" id="2761487"/>
    <lineage>
        <taxon>Bacteria</taxon>
        <taxon>Pseudomonadati</taxon>
        <taxon>Bacteroidota</taxon>
        <taxon>Flavobacteriia</taxon>
        <taxon>Flavobacteriales</taxon>
        <taxon>Flavobacteriaceae</taxon>
        <taxon>Gelidibacter</taxon>
    </lineage>
</organism>
<dbReference type="Pfam" id="PF00135">
    <property type="entry name" value="COesterase"/>
    <property type="match status" value="1"/>
</dbReference>
<accession>A0A7W2M4D6</accession>
<dbReference type="RefSeq" id="WP_182204190.1">
    <property type="nucleotide sequence ID" value="NZ_JACGLT010000004.1"/>
</dbReference>
<protein>
    <submittedName>
        <fullName evidence="4">Alpha/beta hydrolase</fullName>
    </submittedName>
</protein>
<feature type="domain" description="Carboxylesterase type B" evidence="3">
    <location>
        <begin position="33"/>
        <end position="153"/>
    </location>
</feature>
<gene>
    <name evidence="4" type="ORF">H3Z82_07140</name>
</gene>
<evidence type="ECO:0000313" key="5">
    <source>
        <dbReference type="Proteomes" id="UP000541857"/>
    </source>
</evidence>
<evidence type="ECO:0000256" key="1">
    <source>
        <dbReference type="ARBA" id="ARBA00022801"/>
    </source>
</evidence>
<keyword evidence="1 4" id="KW-0378">Hydrolase</keyword>
<dbReference type="AlphaFoldDB" id="A0A7W2M4D6"/>
<comment type="caution">
    <text evidence="4">The sequence shown here is derived from an EMBL/GenBank/DDBJ whole genome shotgun (WGS) entry which is preliminary data.</text>
</comment>
<dbReference type="EMBL" id="JACGLT010000004">
    <property type="protein sequence ID" value="MBA6152497.1"/>
    <property type="molecule type" value="Genomic_DNA"/>
</dbReference>
<evidence type="ECO:0000256" key="2">
    <source>
        <dbReference type="SAM" id="SignalP"/>
    </source>
</evidence>